<name>A0A1G8ZYU4_9BACT</name>
<dbReference type="Proteomes" id="UP000198510">
    <property type="component" value="Unassembled WGS sequence"/>
</dbReference>
<dbReference type="STRING" id="1075417.SAMN05421823_102131"/>
<dbReference type="EMBL" id="FNFO01000002">
    <property type="protein sequence ID" value="SDK20302.1"/>
    <property type="molecule type" value="Genomic_DNA"/>
</dbReference>
<sequence>MTKLFCYILLSVLNSGSEGLATTDAEQLVQSVMEAERTRDNEYIVFDQLVAFDTSEVVNIIKQFGITHDTHAEKIMLTHIGYPLVTKQELENFKAIADSLNERITEPLEKKDAYQLIGKRRDGIYVL</sequence>
<dbReference type="RefSeq" id="WP_089679529.1">
    <property type="nucleotide sequence ID" value="NZ_FNFO01000002.1"/>
</dbReference>
<keyword evidence="2" id="KW-1185">Reference proteome</keyword>
<proteinExistence type="predicted"/>
<evidence type="ECO:0000313" key="2">
    <source>
        <dbReference type="Proteomes" id="UP000198510"/>
    </source>
</evidence>
<reference evidence="1 2" key="1">
    <citation type="submission" date="2016-10" db="EMBL/GenBank/DDBJ databases">
        <authorList>
            <person name="de Groot N.N."/>
        </authorList>
    </citation>
    <scope>NUCLEOTIDE SEQUENCE [LARGE SCALE GENOMIC DNA]</scope>
    <source>
        <strain evidence="1 2">DSM 25186</strain>
    </source>
</reference>
<evidence type="ECO:0000313" key="1">
    <source>
        <dbReference type="EMBL" id="SDK20302.1"/>
    </source>
</evidence>
<gene>
    <name evidence="1" type="ORF">SAMN05421823_102131</name>
</gene>
<accession>A0A1G8ZYU4</accession>
<protein>
    <submittedName>
        <fullName evidence="1">Uncharacterized protein</fullName>
    </submittedName>
</protein>
<dbReference type="AlphaFoldDB" id="A0A1G8ZYU4"/>
<organism evidence="1 2">
    <name type="scientific">Catalinimonas alkaloidigena</name>
    <dbReference type="NCBI Taxonomy" id="1075417"/>
    <lineage>
        <taxon>Bacteria</taxon>
        <taxon>Pseudomonadati</taxon>
        <taxon>Bacteroidota</taxon>
        <taxon>Cytophagia</taxon>
        <taxon>Cytophagales</taxon>
        <taxon>Catalimonadaceae</taxon>
        <taxon>Catalinimonas</taxon>
    </lineage>
</organism>